<dbReference type="GeneID" id="75686996"/>
<name>A0AAE7RW90_9CAUD</name>
<dbReference type="Proteomes" id="UP000827408">
    <property type="component" value="Segment"/>
</dbReference>
<dbReference type="EMBL" id="MZ130491">
    <property type="protein sequence ID" value="QWM90574.1"/>
    <property type="molecule type" value="Genomic_DNA"/>
</dbReference>
<dbReference type="KEGG" id="vg:75686996"/>
<evidence type="ECO:0000313" key="1">
    <source>
        <dbReference type="EMBL" id="QWM90574.1"/>
    </source>
</evidence>
<keyword evidence="2" id="KW-1185">Reference proteome</keyword>
<gene>
    <name evidence="1" type="primary">gp_67504</name>
</gene>
<dbReference type="RefSeq" id="YP_010509514.1">
    <property type="nucleotide sequence ID" value="NC_067209.1"/>
</dbReference>
<organism evidence="1 2">
    <name type="scientific">uncultured phage cr61_1</name>
    <dbReference type="NCBI Taxonomy" id="2986417"/>
    <lineage>
        <taxon>Viruses</taxon>
        <taxon>Duplodnaviria</taxon>
        <taxon>Heunggongvirae</taxon>
        <taxon>Uroviricota</taxon>
        <taxon>Caudoviricetes</taxon>
        <taxon>Crassvirales</taxon>
        <taxon>Suoliviridae</taxon>
        <taxon>Oafivirinae</taxon>
        <taxon>Bohxovirus</taxon>
        <taxon>Bohxovirus oralis</taxon>
    </lineage>
</organism>
<sequence>MNIAKIVDIARKLSDEQVDLLKEIFTKGKYNTYSLLGKFLTLVAAGALYKCAIDTYNTDVLNSIVYAILGTHLVFKRYIVSTLTALSFSFSTKRDIKQCTEEINKITEIVKG</sequence>
<reference evidence="1 2" key="1">
    <citation type="submission" date="2021-04" db="EMBL/GenBank/DDBJ databases">
        <authorList>
            <person name="Shkoporov A.N."/>
            <person name="Stockdale S.R."/>
            <person name="Guerin E."/>
            <person name="Ross R.P."/>
            <person name="Hill C."/>
        </authorList>
    </citation>
    <scope>NUCLEOTIDE SEQUENCE [LARGE SCALE GENOMIC DNA]</scope>
    <source>
        <strain evidence="2">cr61_1</strain>
    </source>
</reference>
<accession>A0AAE7RW90</accession>
<proteinExistence type="predicted"/>
<protein>
    <submittedName>
        <fullName evidence="1">Uncharacterized protein</fullName>
    </submittedName>
</protein>
<evidence type="ECO:0000313" key="2">
    <source>
        <dbReference type="Proteomes" id="UP000827408"/>
    </source>
</evidence>